<dbReference type="PROSITE" id="PS50297">
    <property type="entry name" value="ANK_REP_REGION"/>
    <property type="match status" value="1"/>
</dbReference>
<dbReference type="AlphaFoldDB" id="A0A9Q0DD16"/>
<feature type="region of interest" description="Disordered" evidence="2">
    <location>
        <begin position="270"/>
        <end position="341"/>
    </location>
</feature>
<dbReference type="SUPFAM" id="SSF48403">
    <property type="entry name" value="Ankyrin repeat"/>
    <property type="match status" value="1"/>
</dbReference>
<evidence type="ECO:0008006" key="5">
    <source>
        <dbReference type="Google" id="ProtNLM"/>
    </source>
</evidence>
<dbReference type="Proteomes" id="UP001148018">
    <property type="component" value="Unassembled WGS sequence"/>
</dbReference>
<comment type="caution">
    <text evidence="3">The sequence shown here is derived from an EMBL/GenBank/DDBJ whole genome shotgun (WGS) entry which is preliminary data.</text>
</comment>
<evidence type="ECO:0000313" key="3">
    <source>
        <dbReference type="EMBL" id="KAJ3586594.1"/>
    </source>
</evidence>
<keyword evidence="1" id="KW-0040">ANK repeat</keyword>
<accession>A0A9Q0DD16</accession>
<keyword evidence="4" id="KW-1185">Reference proteome</keyword>
<feature type="compositionally biased region" description="Basic and acidic residues" evidence="2">
    <location>
        <begin position="302"/>
        <end position="328"/>
    </location>
</feature>
<feature type="repeat" description="ANK" evidence="1">
    <location>
        <begin position="46"/>
        <end position="78"/>
    </location>
</feature>
<evidence type="ECO:0000256" key="1">
    <source>
        <dbReference type="PROSITE-ProRule" id="PRU00023"/>
    </source>
</evidence>
<dbReference type="EMBL" id="JANIIK010000117">
    <property type="protein sequence ID" value="KAJ3586594.1"/>
    <property type="molecule type" value="Genomic_DNA"/>
</dbReference>
<feature type="region of interest" description="Disordered" evidence="2">
    <location>
        <begin position="210"/>
        <end position="244"/>
    </location>
</feature>
<organism evidence="3 4">
    <name type="scientific">Muraenolepis orangiensis</name>
    <name type="common">Patagonian moray cod</name>
    <dbReference type="NCBI Taxonomy" id="630683"/>
    <lineage>
        <taxon>Eukaryota</taxon>
        <taxon>Metazoa</taxon>
        <taxon>Chordata</taxon>
        <taxon>Craniata</taxon>
        <taxon>Vertebrata</taxon>
        <taxon>Euteleostomi</taxon>
        <taxon>Actinopterygii</taxon>
        <taxon>Neopterygii</taxon>
        <taxon>Teleostei</taxon>
        <taxon>Neoteleostei</taxon>
        <taxon>Acanthomorphata</taxon>
        <taxon>Zeiogadaria</taxon>
        <taxon>Gadariae</taxon>
        <taxon>Gadiformes</taxon>
        <taxon>Muraenolepidoidei</taxon>
        <taxon>Muraenolepididae</taxon>
        <taxon>Muraenolepis</taxon>
    </lineage>
</organism>
<feature type="compositionally biased region" description="Basic residues" evidence="2">
    <location>
        <begin position="329"/>
        <end position="341"/>
    </location>
</feature>
<dbReference type="OrthoDB" id="10057496at2759"/>
<evidence type="ECO:0000256" key="2">
    <source>
        <dbReference type="SAM" id="MobiDB-lite"/>
    </source>
</evidence>
<dbReference type="Pfam" id="PF00023">
    <property type="entry name" value="Ank"/>
    <property type="match status" value="1"/>
</dbReference>
<proteinExistence type="predicted"/>
<evidence type="ECO:0000313" key="4">
    <source>
        <dbReference type="Proteomes" id="UP001148018"/>
    </source>
</evidence>
<dbReference type="PROSITE" id="PS50088">
    <property type="entry name" value="ANK_REPEAT"/>
    <property type="match status" value="1"/>
</dbReference>
<sequence length="341" mass="38328">MSTDRHQPPRRRWKHCSDDCSPGFATILNYIMNYYSGADMEVRDPRGFTALIKAGLQGREDCVAALLMHGADINAMDLSRGKDLRDWVLKTGRFETLVRLRRVQAHPVAEQFCESYLPEWPDLRHLVAKATASKTASQKLGQKIKDTFAITLPHDPLDNGVMDHLVRITTSVHSPLVATGCRPLCPTSPPAIGQRRLAVAELLVRHGSKELEENSVSHRNSSVTSASPRSSPTTSLTPCQGPSTVSSGIMRRFMSCGAVRQNAICPSGRVPKIQLTRSGEPTPKKEKKNKNQEGYLEPPVWKYKEAKEEKKKEKKKQEQEKEEQDKKVKESRRKSKKKQSH</sequence>
<protein>
    <recommendedName>
        <fullName evidence="5">Ankyrin repeat domain 33Aa</fullName>
    </recommendedName>
</protein>
<reference evidence="3" key="1">
    <citation type="submission" date="2022-07" db="EMBL/GenBank/DDBJ databases">
        <title>Chromosome-level genome of Muraenolepis orangiensis.</title>
        <authorList>
            <person name="Kim J."/>
        </authorList>
    </citation>
    <scope>NUCLEOTIDE SEQUENCE</scope>
    <source>
        <strain evidence="3">KU_S4_2022</strain>
        <tissue evidence="3">Muscle</tissue>
    </source>
</reference>
<gene>
    <name evidence="3" type="ORF">NHX12_012990</name>
</gene>
<feature type="compositionally biased region" description="Low complexity" evidence="2">
    <location>
        <begin position="221"/>
        <end position="238"/>
    </location>
</feature>
<dbReference type="InterPro" id="IPR036770">
    <property type="entry name" value="Ankyrin_rpt-contain_sf"/>
</dbReference>
<name>A0A9Q0DD16_9TELE</name>
<dbReference type="InterPro" id="IPR002110">
    <property type="entry name" value="Ankyrin_rpt"/>
</dbReference>
<dbReference type="Gene3D" id="1.25.40.20">
    <property type="entry name" value="Ankyrin repeat-containing domain"/>
    <property type="match status" value="1"/>
</dbReference>